<dbReference type="PANTHER" id="PTHR30273:SF2">
    <property type="entry name" value="PROTEIN FECR"/>
    <property type="match status" value="1"/>
</dbReference>
<dbReference type="OrthoDB" id="645173at2"/>
<dbReference type="Proteomes" id="UP000198984">
    <property type="component" value="Unassembled WGS sequence"/>
</dbReference>
<dbReference type="RefSeq" id="WP_089913883.1">
    <property type="nucleotide sequence ID" value="NZ_FOBB01000003.1"/>
</dbReference>
<evidence type="ECO:0000256" key="1">
    <source>
        <dbReference type="SAM" id="Phobius"/>
    </source>
</evidence>
<dbReference type="EMBL" id="FOBB01000003">
    <property type="protein sequence ID" value="SEM21029.1"/>
    <property type="molecule type" value="Genomic_DNA"/>
</dbReference>
<proteinExistence type="predicted"/>
<dbReference type="Gene3D" id="3.55.50.30">
    <property type="match status" value="1"/>
</dbReference>
<protein>
    <submittedName>
        <fullName evidence="4">FecR family protein</fullName>
    </submittedName>
</protein>
<evidence type="ECO:0000259" key="3">
    <source>
        <dbReference type="Pfam" id="PF16344"/>
    </source>
</evidence>
<dbReference type="STRING" id="573321.SAMN04488505_103674"/>
<dbReference type="AlphaFoldDB" id="A0A1H7WJ16"/>
<name>A0A1H7WJ16_9BACT</name>
<evidence type="ECO:0000259" key="2">
    <source>
        <dbReference type="Pfam" id="PF04773"/>
    </source>
</evidence>
<keyword evidence="5" id="KW-1185">Reference proteome</keyword>
<dbReference type="Pfam" id="PF16344">
    <property type="entry name" value="FecR_C"/>
    <property type="match status" value="1"/>
</dbReference>
<feature type="domain" description="Protein FecR C-terminal" evidence="3">
    <location>
        <begin position="268"/>
        <end position="334"/>
    </location>
</feature>
<keyword evidence="1" id="KW-1133">Transmembrane helix</keyword>
<evidence type="ECO:0000313" key="5">
    <source>
        <dbReference type="Proteomes" id="UP000198984"/>
    </source>
</evidence>
<accession>A0A1H7WJ16</accession>
<dbReference type="InterPro" id="IPR006860">
    <property type="entry name" value="FecR"/>
</dbReference>
<dbReference type="GO" id="GO:0016989">
    <property type="term" value="F:sigma factor antagonist activity"/>
    <property type="evidence" value="ECO:0007669"/>
    <property type="project" value="TreeGrafter"/>
</dbReference>
<feature type="domain" description="FecR protein" evidence="2">
    <location>
        <begin position="123"/>
        <end position="219"/>
    </location>
</feature>
<dbReference type="Gene3D" id="2.60.120.1440">
    <property type="match status" value="1"/>
</dbReference>
<dbReference type="PIRSF" id="PIRSF018266">
    <property type="entry name" value="FecR"/>
    <property type="match status" value="1"/>
</dbReference>
<reference evidence="4 5" key="1">
    <citation type="submission" date="2016-10" db="EMBL/GenBank/DDBJ databases">
        <authorList>
            <person name="de Groot N.N."/>
        </authorList>
    </citation>
    <scope>NUCLEOTIDE SEQUENCE [LARGE SCALE GENOMIC DNA]</scope>
    <source>
        <strain evidence="4 5">DSM 21039</strain>
    </source>
</reference>
<dbReference type="InterPro" id="IPR032508">
    <property type="entry name" value="FecR_C"/>
</dbReference>
<evidence type="ECO:0000313" key="4">
    <source>
        <dbReference type="EMBL" id="SEM21029.1"/>
    </source>
</evidence>
<keyword evidence="1" id="KW-0812">Transmembrane</keyword>
<dbReference type="PANTHER" id="PTHR30273">
    <property type="entry name" value="PERIPLASMIC SIGNAL SENSOR AND SIGMA FACTOR ACTIVATOR FECR-RELATED"/>
    <property type="match status" value="1"/>
</dbReference>
<keyword evidence="1" id="KW-0472">Membrane</keyword>
<gene>
    <name evidence="4" type="ORF">SAMN04488505_103674</name>
</gene>
<feature type="transmembrane region" description="Helical" evidence="1">
    <location>
        <begin position="70"/>
        <end position="92"/>
    </location>
</feature>
<sequence length="337" mass="37976">MDTEHIKQILERYTQGQCTAEESAIIEKWFEGVNRHHTTPVADDDLPLQLEAVKQSIQERIQAPRRQLRPMYYVAAAASVLLLAGAWLFTYLKQSRTAVPAGSSIAQTTPPKSSRTEKDGFMELRTAKGATERVVLADGSTIVVNASSYIRYPIQFTGNRRDVYLEEGEAFFTVASNEKSAFTVHTGNLQTTALGTSFNIRDYAHENRITVALLTGKVKIDRVLDKNKEGNSVILLPNEQVHYNVQSLQLVKSSFEKPEEITGWKQGYLVFKDASYTEVITEIENRYGVTVINQSDKKEWKYTGFFKEESLQDVVETICLAKSLSYTISNDTIVLKN</sequence>
<dbReference type="Pfam" id="PF04773">
    <property type="entry name" value="FecR"/>
    <property type="match status" value="1"/>
</dbReference>
<dbReference type="InterPro" id="IPR012373">
    <property type="entry name" value="Ferrdict_sens_TM"/>
</dbReference>
<organism evidence="4 5">
    <name type="scientific">Chitinophaga rupis</name>
    <dbReference type="NCBI Taxonomy" id="573321"/>
    <lineage>
        <taxon>Bacteria</taxon>
        <taxon>Pseudomonadati</taxon>
        <taxon>Bacteroidota</taxon>
        <taxon>Chitinophagia</taxon>
        <taxon>Chitinophagales</taxon>
        <taxon>Chitinophagaceae</taxon>
        <taxon>Chitinophaga</taxon>
    </lineage>
</organism>